<organism evidence="1">
    <name type="scientific">marine metagenome</name>
    <dbReference type="NCBI Taxonomy" id="408172"/>
    <lineage>
        <taxon>unclassified sequences</taxon>
        <taxon>metagenomes</taxon>
        <taxon>ecological metagenomes</taxon>
    </lineage>
</organism>
<gene>
    <name evidence="1" type="ORF">METZ01_LOCUS34039</name>
</gene>
<dbReference type="EMBL" id="UINC01001458">
    <property type="protein sequence ID" value="SUZ81185.1"/>
    <property type="molecule type" value="Genomic_DNA"/>
</dbReference>
<dbReference type="Gene3D" id="1.25.40.10">
    <property type="entry name" value="Tetratricopeptide repeat domain"/>
    <property type="match status" value="1"/>
</dbReference>
<protein>
    <submittedName>
        <fullName evidence="1">Uncharacterized protein</fullName>
    </submittedName>
</protein>
<proteinExistence type="predicted"/>
<reference evidence="1" key="1">
    <citation type="submission" date="2018-05" db="EMBL/GenBank/DDBJ databases">
        <authorList>
            <person name="Lanie J.A."/>
            <person name="Ng W.-L."/>
            <person name="Kazmierczak K.M."/>
            <person name="Andrzejewski T.M."/>
            <person name="Davidsen T.M."/>
            <person name="Wayne K.J."/>
            <person name="Tettelin H."/>
            <person name="Glass J.I."/>
            <person name="Rusch D."/>
            <person name="Podicherti R."/>
            <person name="Tsui H.-C.T."/>
            <person name="Winkler M.E."/>
        </authorList>
    </citation>
    <scope>NUCLEOTIDE SEQUENCE</scope>
</reference>
<dbReference type="Pfam" id="PF13432">
    <property type="entry name" value="TPR_16"/>
    <property type="match status" value="1"/>
</dbReference>
<dbReference type="InterPro" id="IPR011990">
    <property type="entry name" value="TPR-like_helical_dom_sf"/>
</dbReference>
<sequence>MSLRTAMRRCYCCALTACLPCFASASIADHQWCRITTPHFDLVTDLEPNNGIELAKALEDFHRMALQLLNTDREQVRPLRVLAFNNKDDFRETFGNNRIAGFMKPSFQEHFLVFGPDEGARRRFQVAFHEYTHYLLRRYSSLNLPIWFEEGFAVYLSTAQFVSPTRAVVGQPVVRPSSRRILNRRPRVSQILDERYTVDWSRHVLPGVYEKAWALVHFLYHGENAQKEAIESHIDDMLASIDRGMPSSQAISELTGYNSDELIVPLRSYFQRDVLPTRTVDFERGSSQSLGVDCLDSLEARLNLARVVMTQNPLLAGRFLEDVLEVRPNDVSTLVSYSQALRGLRGKAYSVAQRALGLDPSDPGANVRMAELIVSRCMEDIAALCKRNWGDAAELYRTALKSDPRRVDAAFGLGVVYVHTGKPGDAINYLLVAHRLAPWAPRINYYLGEAYRLSGNEVLAKLHLEKTYHWDASEDWRKRARISLSLLSIPISY</sequence>
<dbReference type="PANTHER" id="PTHR12558:SF13">
    <property type="entry name" value="CELL DIVISION CYCLE PROTEIN 27 HOMOLOG"/>
    <property type="match status" value="1"/>
</dbReference>
<dbReference type="PANTHER" id="PTHR12558">
    <property type="entry name" value="CELL DIVISION CYCLE 16,23,27"/>
    <property type="match status" value="1"/>
</dbReference>
<dbReference type="SUPFAM" id="SSF48452">
    <property type="entry name" value="TPR-like"/>
    <property type="match status" value="1"/>
</dbReference>
<name>A0A381QP84_9ZZZZ</name>
<evidence type="ECO:0000313" key="1">
    <source>
        <dbReference type="EMBL" id="SUZ81185.1"/>
    </source>
</evidence>
<accession>A0A381QP84</accession>
<dbReference type="AlphaFoldDB" id="A0A381QP84"/>